<organism evidence="2 3">
    <name type="scientific">Helianthus annuus</name>
    <name type="common">Common sunflower</name>
    <dbReference type="NCBI Taxonomy" id="4232"/>
    <lineage>
        <taxon>Eukaryota</taxon>
        <taxon>Viridiplantae</taxon>
        <taxon>Streptophyta</taxon>
        <taxon>Embryophyta</taxon>
        <taxon>Tracheophyta</taxon>
        <taxon>Spermatophyta</taxon>
        <taxon>Magnoliopsida</taxon>
        <taxon>eudicotyledons</taxon>
        <taxon>Gunneridae</taxon>
        <taxon>Pentapetalae</taxon>
        <taxon>asterids</taxon>
        <taxon>campanulids</taxon>
        <taxon>Asterales</taxon>
        <taxon>Asteraceae</taxon>
        <taxon>Asteroideae</taxon>
        <taxon>Heliantheae alliance</taxon>
        <taxon>Heliantheae</taxon>
        <taxon>Helianthus</taxon>
    </lineage>
</organism>
<feature type="compositionally biased region" description="Basic residues" evidence="1">
    <location>
        <begin position="47"/>
        <end position="59"/>
    </location>
</feature>
<reference evidence="2" key="1">
    <citation type="journal article" date="2017" name="Nature">
        <title>The sunflower genome provides insights into oil metabolism, flowering and Asterid evolution.</title>
        <authorList>
            <person name="Badouin H."/>
            <person name="Gouzy J."/>
            <person name="Grassa C.J."/>
            <person name="Murat F."/>
            <person name="Staton S.E."/>
            <person name="Cottret L."/>
            <person name="Lelandais-Briere C."/>
            <person name="Owens G.L."/>
            <person name="Carrere S."/>
            <person name="Mayjonade B."/>
            <person name="Legrand L."/>
            <person name="Gill N."/>
            <person name="Kane N.C."/>
            <person name="Bowers J.E."/>
            <person name="Hubner S."/>
            <person name="Bellec A."/>
            <person name="Berard A."/>
            <person name="Berges H."/>
            <person name="Blanchet N."/>
            <person name="Boniface M.C."/>
            <person name="Brunel D."/>
            <person name="Catrice O."/>
            <person name="Chaidir N."/>
            <person name="Claudel C."/>
            <person name="Donnadieu C."/>
            <person name="Faraut T."/>
            <person name="Fievet G."/>
            <person name="Helmstetter N."/>
            <person name="King M."/>
            <person name="Knapp S.J."/>
            <person name="Lai Z."/>
            <person name="Le Paslier M.C."/>
            <person name="Lippi Y."/>
            <person name="Lorenzon L."/>
            <person name="Mandel J.R."/>
            <person name="Marage G."/>
            <person name="Marchand G."/>
            <person name="Marquand E."/>
            <person name="Bret-Mestries E."/>
            <person name="Morien E."/>
            <person name="Nambeesan S."/>
            <person name="Nguyen T."/>
            <person name="Pegot-Espagnet P."/>
            <person name="Pouilly N."/>
            <person name="Raftis F."/>
            <person name="Sallet E."/>
            <person name="Schiex T."/>
            <person name="Thomas J."/>
            <person name="Vandecasteele C."/>
            <person name="Vares D."/>
            <person name="Vear F."/>
            <person name="Vautrin S."/>
            <person name="Crespi M."/>
            <person name="Mangin B."/>
            <person name="Burke J.M."/>
            <person name="Salse J."/>
            <person name="Munos S."/>
            <person name="Vincourt P."/>
            <person name="Rieseberg L.H."/>
            <person name="Langlade N.B."/>
        </authorList>
    </citation>
    <scope>NUCLEOTIDE SEQUENCE</scope>
    <source>
        <tissue evidence="2">Leaves</tissue>
    </source>
</reference>
<reference evidence="2" key="2">
    <citation type="submission" date="2020-06" db="EMBL/GenBank/DDBJ databases">
        <title>Helianthus annuus Genome sequencing and assembly Release 2.</title>
        <authorList>
            <person name="Gouzy J."/>
            <person name="Langlade N."/>
            <person name="Munos S."/>
        </authorList>
    </citation>
    <scope>NUCLEOTIDE SEQUENCE</scope>
    <source>
        <tissue evidence="2">Leaves</tissue>
    </source>
</reference>
<feature type="region of interest" description="Disordered" evidence="1">
    <location>
        <begin position="37"/>
        <end position="59"/>
    </location>
</feature>
<accession>A0A9K3H9Z5</accession>
<dbReference type="Gramene" id="mRNA:HanXRQr2_Chr13g0585701">
    <property type="protein sequence ID" value="mRNA:HanXRQr2_Chr13g0585701"/>
    <property type="gene ID" value="HanXRQr2_Chr13g0585701"/>
</dbReference>
<evidence type="ECO:0000256" key="1">
    <source>
        <dbReference type="SAM" id="MobiDB-lite"/>
    </source>
</evidence>
<comment type="caution">
    <text evidence="2">The sequence shown here is derived from an EMBL/GenBank/DDBJ whole genome shotgun (WGS) entry which is preliminary data.</text>
</comment>
<proteinExistence type="predicted"/>
<dbReference type="EMBL" id="MNCJ02000328">
    <property type="protein sequence ID" value="KAF5773172.1"/>
    <property type="molecule type" value="Genomic_DNA"/>
</dbReference>
<dbReference type="Proteomes" id="UP000215914">
    <property type="component" value="Unassembled WGS sequence"/>
</dbReference>
<gene>
    <name evidence="2" type="ORF">HanXRQr2_Chr13g0585701</name>
</gene>
<name>A0A9K3H9Z5_HELAN</name>
<dbReference type="AlphaFoldDB" id="A0A9K3H9Z5"/>
<sequence>MRESKSVCTWTSAKTIPEKVRRLHSDLYSSFHARMIHQPHSQIGHPPSHRTSKFKLRMH</sequence>
<protein>
    <submittedName>
        <fullName evidence="2">Uncharacterized protein</fullName>
    </submittedName>
</protein>
<evidence type="ECO:0000313" key="2">
    <source>
        <dbReference type="EMBL" id="KAF5773172.1"/>
    </source>
</evidence>
<keyword evidence="3" id="KW-1185">Reference proteome</keyword>
<evidence type="ECO:0000313" key="3">
    <source>
        <dbReference type="Proteomes" id="UP000215914"/>
    </source>
</evidence>